<evidence type="ECO:0000259" key="9">
    <source>
        <dbReference type="PROSITE" id="PS50075"/>
    </source>
</evidence>
<dbReference type="InterPro" id="IPR023213">
    <property type="entry name" value="CAT-like_dom_sf"/>
</dbReference>
<dbReference type="RefSeq" id="WP_344968412.1">
    <property type="nucleotide sequence ID" value="NZ_BAABDD010000004.1"/>
</dbReference>
<dbReference type="InterPro" id="IPR010071">
    <property type="entry name" value="AA_adenyl_dom"/>
</dbReference>
<proteinExistence type="inferred from homology"/>
<dbReference type="Gene3D" id="1.10.1200.10">
    <property type="entry name" value="ACP-like"/>
    <property type="match status" value="1"/>
</dbReference>
<dbReference type="Gene3D" id="3.30.559.30">
    <property type="entry name" value="Nonribosomal peptide synthetase, condensation domain"/>
    <property type="match status" value="1"/>
</dbReference>
<dbReference type="SUPFAM" id="SSF53474">
    <property type="entry name" value="alpha/beta-Hydrolases"/>
    <property type="match status" value="1"/>
</dbReference>
<dbReference type="InterPro" id="IPR001242">
    <property type="entry name" value="Condensation_dom"/>
</dbReference>
<dbReference type="InterPro" id="IPR001031">
    <property type="entry name" value="Thioesterase"/>
</dbReference>
<dbReference type="InterPro" id="IPR020459">
    <property type="entry name" value="AMP-binding"/>
</dbReference>
<feature type="domain" description="Carrier" evidence="9">
    <location>
        <begin position="1440"/>
        <end position="1521"/>
    </location>
</feature>
<dbReference type="CDD" id="cd02440">
    <property type="entry name" value="AdoMet_MTases"/>
    <property type="match status" value="1"/>
</dbReference>
<dbReference type="Pfam" id="PF00668">
    <property type="entry name" value="Condensation"/>
    <property type="match status" value="1"/>
</dbReference>
<keyword evidence="7" id="KW-0436">Ligase</keyword>
<evidence type="ECO:0000256" key="3">
    <source>
        <dbReference type="ARBA" id="ARBA00007380"/>
    </source>
</evidence>
<dbReference type="InterPro" id="IPR009081">
    <property type="entry name" value="PP-bd_ACP"/>
</dbReference>
<dbReference type="Proteomes" id="UP001500908">
    <property type="component" value="Unassembled WGS sequence"/>
</dbReference>
<dbReference type="PROSITE" id="PS00455">
    <property type="entry name" value="AMP_BINDING"/>
    <property type="match status" value="1"/>
</dbReference>
<dbReference type="InterPro" id="IPR041464">
    <property type="entry name" value="TubC_N"/>
</dbReference>
<dbReference type="Gene3D" id="3.40.50.150">
    <property type="entry name" value="Vaccinia Virus protein VP39"/>
    <property type="match status" value="1"/>
</dbReference>
<dbReference type="PROSITE" id="PS00012">
    <property type="entry name" value="PHOSPHOPANTETHEINE"/>
    <property type="match status" value="1"/>
</dbReference>
<dbReference type="InterPro" id="IPR006162">
    <property type="entry name" value="Ppantetheine_attach_site"/>
</dbReference>
<comment type="pathway">
    <text evidence="2">Siderophore biosynthesis; mycobactin biosynthesis.</text>
</comment>
<dbReference type="InterPro" id="IPR042099">
    <property type="entry name" value="ANL_N_sf"/>
</dbReference>
<comment type="similarity">
    <text evidence="3">Belongs to the ATP-dependent AMP-binding enzyme family. MbtB subfamily.</text>
</comment>
<dbReference type="CDD" id="cd19535">
    <property type="entry name" value="Cyc_NRPS"/>
    <property type="match status" value="1"/>
</dbReference>
<reference evidence="11" key="1">
    <citation type="journal article" date="2019" name="Int. J. Syst. Evol. Microbiol.">
        <title>The Global Catalogue of Microorganisms (GCM) 10K type strain sequencing project: providing services to taxonomists for standard genome sequencing and annotation.</title>
        <authorList>
            <consortium name="The Broad Institute Genomics Platform"/>
            <consortium name="The Broad Institute Genome Sequencing Center for Infectious Disease"/>
            <person name="Wu L."/>
            <person name="Ma J."/>
        </authorList>
    </citation>
    <scope>NUCLEOTIDE SEQUENCE [LARGE SCALE GENOMIC DNA]</scope>
    <source>
        <strain evidence="11">JCM 17137</strain>
    </source>
</reference>
<evidence type="ECO:0000256" key="1">
    <source>
        <dbReference type="ARBA" id="ARBA00001957"/>
    </source>
</evidence>
<dbReference type="SUPFAM" id="SSF53335">
    <property type="entry name" value="S-adenosyl-L-methionine-dependent methyltransferases"/>
    <property type="match status" value="1"/>
</dbReference>
<comment type="cofactor">
    <cofactor evidence="1">
        <name>pantetheine 4'-phosphate</name>
        <dbReference type="ChEBI" id="CHEBI:47942"/>
    </cofactor>
</comment>
<dbReference type="EMBL" id="BAABDD010000004">
    <property type="protein sequence ID" value="GAA3734298.1"/>
    <property type="molecule type" value="Genomic_DNA"/>
</dbReference>
<dbReference type="Pfam" id="PF00550">
    <property type="entry name" value="PP-binding"/>
    <property type="match status" value="1"/>
</dbReference>
<dbReference type="InterPro" id="IPR000873">
    <property type="entry name" value="AMP-dep_synth/lig_dom"/>
</dbReference>
<dbReference type="Pfam" id="PF00975">
    <property type="entry name" value="Thioesterase"/>
    <property type="match status" value="1"/>
</dbReference>
<dbReference type="Pfam" id="PF00501">
    <property type="entry name" value="AMP-binding"/>
    <property type="match status" value="1"/>
</dbReference>
<dbReference type="InterPro" id="IPR029063">
    <property type="entry name" value="SAM-dependent_MTases_sf"/>
</dbReference>
<dbReference type="InterPro" id="IPR036736">
    <property type="entry name" value="ACP-like_sf"/>
</dbReference>
<dbReference type="PANTHER" id="PTHR45527">
    <property type="entry name" value="NONRIBOSOMAL PEPTIDE SYNTHETASE"/>
    <property type="match status" value="1"/>
</dbReference>
<dbReference type="Gene3D" id="3.30.300.30">
    <property type="match status" value="2"/>
</dbReference>
<dbReference type="SUPFAM" id="SSF47336">
    <property type="entry name" value="ACP-like"/>
    <property type="match status" value="1"/>
</dbReference>
<dbReference type="Gene3D" id="3.40.50.1820">
    <property type="entry name" value="alpha/beta hydrolase"/>
    <property type="match status" value="1"/>
</dbReference>
<evidence type="ECO:0000256" key="6">
    <source>
        <dbReference type="ARBA" id="ARBA00022553"/>
    </source>
</evidence>
<evidence type="ECO:0000256" key="7">
    <source>
        <dbReference type="ARBA" id="ARBA00022598"/>
    </source>
</evidence>
<evidence type="ECO:0000256" key="5">
    <source>
        <dbReference type="ARBA" id="ARBA00022450"/>
    </source>
</evidence>
<dbReference type="Pfam" id="PF13193">
    <property type="entry name" value="AMP-binding_C"/>
    <property type="match status" value="1"/>
</dbReference>
<dbReference type="PROSITE" id="PS50075">
    <property type="entry name" value="CARRIER"/>
    <property type="match status" value="1"/>
</dbReference>
<dbReference type="Pfam" id="PF18563">
    <property type="entry name" value="TubC_N"/>
    <property type="match status" value="1"/>
</dbReference>
<keyword evidence="5" id="KW-0596">Phosphopantetheine</keyword>
<dbReference type="NCBIfam" id="TIGR01733">
    <property type="entry name" value="AA-adenyl-dom"/>
    <property type="match status" value="1"/>
</dbReference>
<evidence type="ECO:0000256" key="2">
    <source>
        <dbReference type="ARBA" id="ARBA00005102"/>
    </source>
</evidence>
<evidence type="ECO:0000256" key="8">
    <source>
        <dbReference type="ARBA" id="ARBA00033440"/>
    </source>
</evidence>
<dbReference type="SUPFAM" id="SSF52777">
    <property type="entry name" value="CoA-dependent acyltransferases"/>
    <property type="match status" value="2"/>
</dbReference>
<dbReference type="Gene3D" id="3.40.50.12780">
    <property type="entry name" value="N-terminal domain of ligase-like"/>
    <property type="match status" value="1"/>
</dbReference>
<dbReference type="InterPro" id="IPR013217">
    <property type="entry name" value="Methyltransf_12"/>
</dbReference>
<dbReference type="PANTHER" id="PTHR45527:SF10">
    <property type="entry name" value="PYOCHELIN SYNTHASE PCHF"/>
    <property type="match status" value="1"/>
</dbReference>
<gene>
    <name evidence="10" type="primary">pchF</name>
    <name evidence="10" type="ORF">GCM10022402_13270</name>
</gene>
<dbReference type="SUPFAM" id="SSF56801">
    <property type="entry name" value="Acetyl-CoA synthetase-like"/>
    <property type="match status" value="1"/>
</dbReference>
<dbReference type="InterPro" id="IPR025110">
    <property type="entry name" value="AMP-bd_C"/>
</dbReference>
<dbReference type="Gene3D" id="3.30.559.10">
    <property type="entry name" value="Chloramphenicol acetyltransferase-like domain"/>
    <property type="match status" value="1"/>
</dbReference>
<dbReference type="CDD" id="cd12114">
    <property type="entry name" value="A_NRPS_TlmIV_like"/>
    <property type="match status" value="1"/>
</dbReference>
<dbReference type="InterPro" id="IPR044894">
    <property type="entry name" value="TubC_N_sf"/>
</dbReference>
<evidence type="ECO:0000313" key="11">
    <source>
        <dbReference type="Proteomes" id="UP001500908"/>
    </source>
</evidence>
<dbReference type="InterPro" id="IPR029058">
    <property type="entry name" value="AB_hydrolase_fold"/>
</dbReference>
<dbReference type="InterPro" id="IPR020845">
    <property type="entry name" value="AMP-binding_CS"/>
</dbReference>
<name>A0ABP7FCS2_9ACTN</name>
<dbReference type="InterPro" id="IPR045851">
    <property type="entry name" value="AMP-bd_C_sf"/>
</dbReference>
<protein>
    <recommendedName>
        <fullName evidence="4">Phenyloxazoline synthase MbtB</fullName>
    </recommendedName>
    <alternativeName>
        <fullName evidence="8">Mycobactin synthetase protein B</fullName>
    </alternativeName>
</protein>
<dbReference type="Gene3D" id="1.10.10.1830">
    <property type="entry name" value="Non-ribosomal peptide synthase, adenylation domain"/>
    <property type="match status" value="1"/>
</dbReference>
<dbReference type="PRINTS" id="PR00154">
    <property type="entry name" value="AMPBINDING"/>
</dbReference>
<dbReference type="Pfam" id="PF08242">
    <property type="entry name" value="Methyltransf_12"/>
    <property type="match status" value="1"/>
</dbReference>
<keyword evidence="6" id="KW-0597">Phosphoprotein</keyword>
<evidence type="ECO:0000313" key="10">
    <source>
        <dbReference type="EMBL" id="GAA3734298.1"/>
    </source>
</evidence>
<keyword evidence="11" id="KW-1185">Reference proteome</keyword>
<sequence length="1824" mass="196227">MNAAELVSELESLGVHLWEDDGQLRFRAPKGVMTEERRQAIRSCREELLAHLRGGEAAVLATPDRENRFEPFPLTDVQTAYLLGRRDAFAYGGVACHGYGELAYDELDPDRLAAAWRTVVSRHDMLRAVIDPAGGHQRVLPEVPDYHIEVTDLRGAEPARVAAVRGQLREELGNAVYDPASWPLFGLKVTLADDGAVLHFSIDFLIADFISIQILLDELHAYYADPNCQLPQPAIGFRDYLAAERALRSGSRYERDREYWWARLDELPPAPTLPVLPSPKRGDEVRFSRWEEHLSPEVWSALKRRAGDNGVSASGAVMAAYAEVIGRWSRHSRFTLDLTLLNRLPLHADVGAVVGDFTSVELLTVDRDVSAPFAQRARSLQQQLWADLDHRLYSGVEALREIARRRGPEAALMPVVFTSAIGLAGQDGEKSEGAAATGQAGRLVGGISQTPQVWIDCQNMERDGGLSTNWDVRDGVFPPGLIDAMFPAFVDLLHRMATDDETWQATEPVTPPVEQLHRRAAINDTAGPLPEGLLHEAVVAQAQASPDRVAVHAPGRVLTFGELLAQARAVAHELRARGCRPGELVGVVMDKGWEQAVAVLGTLLAGGAYVPVDTVQPPARRTDMLTSAGVRSVLTQSWLAHGPWPPGVSAVEVDTLAPATSPVAPAEPPAAPDDLAYVIYTSGSTGTPKGVMISHRGARNTIDDINERFGVGPEDRVLGLANLGFDLSVYDVFGPLAAGGSLVLPEAERRGDPSHWADLIATEGITLWNSVPAQMQMLSDYLAAVPEAALPSLRVALLSGDWIPVGLPDRIRARVPGLSVVSLGGATEASIWSIAYPIGEVDPAWRSIPYGYPLRNQTFHVLDEYGRPCPDQVTGELYIGGSGVALGYLNDPQRTAERFVTVPGIEERLYRTGDLGRFLPDGAIEFLGREDAQVKIRGHRIELAEVETALQSHPAVAAGVALVEGERSLERRLVGFVESARRAAPAPEAAGDTPPRGELERAGTTVLDGVDTDAYLAYTRALDEVGLLAMAETLVRLGGLAEAGAGDSPAELVERMGVAGAYGRLVRRWVAALREEGYLRPDPNTGALSLAEEVAGDLKERLAAAWERAEAARAAAGDETPLISYFRTSIDHLPSLLRGEEDPLRLLFPEGGVEVSANLYEDALFNRWANRVAAQAVAHLAQRRAASGEPLRVLEVGAGAGGTSAEVLEALAGLDVDYLYTDLSQFFLNQARERFGDRPGLRYAVYDLDADPRGQGLLPNSFDLVIAGDVLHATSNAGRALERLRELLVPDGRLVMLEMTRDHYQIMTSLELLVRLDERAGDFTDVRQGTDRTFLDAGQWERLIDEAGGRIETRLPEDDPFLGELGMHVVVARFKSDREPVRVAELTEYLGQRLPEYMVPGTIQVVDALPLTDNGKVDRAALESWLPRRATENSAAPVEEPRDELEARLATVWGEVLGVEQVGRSADFFQLGGDSLLAAQLTGRLIEELPEAEGRFFDELLRQVLEKPTVAALAANLGGADSPLETGEESTAGLIPMGGEGTGPLQALLHDGTGQLESVAALAEALTANGPVVGVALGELGDDATAPELLPERLAAGYAAHLADRADDEVHLIGVRLGGVLALDVARLLTEAGVRVHLSVIASAPLSYTVEDELLGDALFAREAGCDSTTAGLPPATTLGSALDRVLADSPNRVASGALAAADPELEAADADSAARWSGLRAALGPDISEVELAYRRDVFDRLLRAAAAPPDLWAGDLTLLVPKEATGLWPDPGAEPTGGWQHVCLGEIEVVEVPGDDVTCLHPGQVERVAQVLSEAARGELRT</sequence>
<accession>A0ABP7FCS2</accession>
<evidence type="ECO:0000256" key="4">
    <source>
        <dbReference type="ARBA" id="ARBA00016743"/>
    </source>
</evidence>
<dbReference type="InterPro" id="IPR057737">
    <property type="entry name" value="Condensation_MtbB-like"/>
</dbReference>
<organism evidence="10 11">
    <name type="scientific">Salinactinospora qingdaonensis</name>
    <dbReference type="NCBI Taxonomy" id="702744"/>
    <lineage>
        <taxon>Bacteria</taxon>
        <taxon>Bacillati</taxon>
        <taxon>Actinomycetota</taxon>
        <taxon>Actinomycetes</taxon>
        <taxon>Streptosporangiales</taxon>
        <taxon>Nocardiopsidaceae</taxon>
        <taxon>Salinactinospora</taxon>
    </lineage>
</organism>
<comment type="caution">
    <text evidence="10">The sequence shown here is derived from an EMBL/GenBank/DDBJ whole genome shotgun (WGS) entry which is preliminary data.</text>
</comment>